<evidence type="ECO:0000313" key="2">
    <source>
        <dbReference type="Proteomes" id="UP000008960"/>
    </source>
</evidence>
<organism evidence="1 2">
    <name type="scientific">Anaerostipes hadrus</name>
    <dbReference type="NCBI Taxonomy" id="649756"/>
    <lineage>
        <taxon>Bacteria</taxon>
        <taxon>Bacillati</taxon>
        <taxon>Bacillota</taxon>
        <taxon>Clostridia</taxon>
        <taxon>Lachnospirales</taxon>
        <taxon>Lachnospiraceae</taxon>
        <taxon>Anaerostipes</taxon>
    </lineage>
</organism>
<dbReference type="EMBL" id="FP929061">
    <property type="protein sequence ID" value="CBL38238.1"/>
    <property type="molecule type" value="Genomic_DNA"/>
</dbReference>
<sequence>MDNVIDIINCIILILVKNVLDTEYLKPL</sequence>
<protein>
    <submittedName>
        <fullName evidence="1">Uncharacterized protein</fullName>
    </submittedName>
</protein>
<dbReference type="Proteomes" id="UP000008960">
    <property type="component" value="Chromosome"/>
</dbReference>
<gene>
    <name evidence="1" type="ORF">CL2_12680</name>
</gene>
<name>D4N043_ANAHA</name>
<dbReference type="KEGG" id="bprl:CL2_12680"/>
<evidence type="ECO:0000313" key="1">
    <source>
        <dbReference type="EMBL" id="CBL38238.1"/>
    </source>
</evidence>
<accession>D4N043</accession>
<proteinExistence type="predicted"/>
<dbReference type="AlphaFoldDB" id="D4N043"/>
<reference evidence="1 2" key="1">
    <citation type="submission" date="2010-03" db="EMBL/GenBank/DDBJ databases">
        <title>The genome sequence of Clostridiales sp. SSC/2.</title>
        <authorList>
            <consortium name="metaHIT consortium -- http://www.metahit.eu/"/>
            <person name="Pajon A."/>
            <person name="Turner K."/>
            <person name="Parkhill J."/>
            <person name="Duncan S."/>
            <person name="Flint H."/>
        </authorList>
    </citation>
    <scope>NUCLEOTIDE SEQUENCE [LARGE SCALE GENOMIC DNA]</scope>
    <source>
        <strain evidence="1 2">SSC/2</strain>
    </source>
</reference>
<reference evidence="1 2" key="2">
    <citation type="submission" date="2010-03" db="EMBL/GenBank/DDBJ databases">
        <authorList>
            <person name="Pajon A."/>
        </authorList>
    </citation>
    <scope>NUCLEOTIDE SEQUENCE [LARGE SCALE GENOMIC DNA]</scope>
    <source>
        <strain evidence="1 2">SSC/2</strain>
    </source>
</reference>